<dbReference type="Proteomes" id="UP001201980">
    <property type="component" value="Unassembled WGS sequence"/>
</dbReference>
<accession>A0AAD5WTU1</accession>
<name>A0AAD5WTU1_9PEZI</name>
<keyword evidence="3" id="KW-1185">Reference proteome</keyword>
<gene>
    <name evidence="2" type="ORF">MKZ38_000314</name>
</gene>
<comment type="caution">
    <text evidence="2">The sequence shown here is derived from an EMBL/GenBank/DDBJ whole genome shotgun (WGS) entry which is preliminary data.</text>
</comment>
<evidence type="ECO:0000313" key="2">
    <source>
        <dbReference type="EMBL" id="KAJ2902647.1"/>
    </source>
</evidence>
<evidence type="ECO:0000313" key="3">
    <source>
        <dbReference type="Proteomes" id="UP001201980"/>
    </source>
</evidence>
<dbReference type="EMBL" id="JAKWBI020000107">
    <property type="protein sequence ID" value="KAJ2902647.1"/>
    <property type="molecule type" value="Genomic_DNA"/>
</dbReference>
<proteinExistence type="predicted"/>
<reference evidence="2" key="1">
    <citation type="submission" date="2022-07" db="EMBL/GenBank/DDBJ databases">
        <title>Draft genome sequence of Zalerion maritima ATCC 34329, a (micro)plastics degrading marine fungus.</title>
        <authorList>
            <person name="Paco A."/>
            <person name="Goncalves M.F.M."/>
            <person name="Rocha-Santos T.A.P."/>
            <person name="Alves A."/>
        </authorList>
    </citation>
    <scope>NUCLEOTIDE SEQUENCE</scope>
    <source>
        <strain evidence="2">ATCC 34329</strain>
    </source>
</reference>
<organism evidence="2 3">
    <name type="scientific">Zalerion maritima</name>
    <dbReference type="NCBI Taxonomy" id="339359"/>
    <lineage>
        <taxon>Eukaryota</taxon>
        <taxon>Fungi</taxon>
        <taxon>Dikarya</taxon>
        <taxon>Ascomycota</taxon>
        <taxon>Pezizomycotina</taxon>
        <taxon>Sordariomycetes</taxon>
        <taxon>Lulworthiomycetidae</taxon>
        <taxon>Lulworthiales</taxon>
        <taxon>Lulworthiaceae</taxon>
        <taxon>Zalerion</taxon>
    </lineage>
</organism>
<sequence length="100" mass="12267">MRPAETQRLREHGITMPRPQLQPLRLLGAAGDFRSYMAYWHIPGFHANQRLKDWGLEHARQRTERSHDVFDRQRRRRRREDADESQQGERKSWDQCIWDW</sequence>
<protein>
    <submittedName>
        <fullName evidence="2">Uncharacterized protein</fullName>
    </submittedName>
</protein>
<feature type="compositionally biased region" description="Basic and acidic residues" evidence="1">
    <location>
        <begin position="58"/>
        <end position="72"/>
    </location>
</feature>
<feature type="region of interest" description="Disordered" evidence="1">
    <location>
        <begin position="58"/>
        <end position="100"/>
    </location>
</feature>
<evidence type="ECO:0000256" key="1">
    <source>
        <dbReference type="SAM" id="MobiDB-lite"/>
    </source>
</evidence>
<dbReference type="AlphaFoldDB" id="A0AAD5WTU1"/>